<dbReference type="InterPro" id="IPR029024">
    <property type="entry name" value="TerB-like"/>
</dbReference>
<protein>
    <recommendedName>
        <fullName evidence="3">Co-chaperone DjlA N-terminal domain-containing protein</fullName>
    </recommendedName>
</protein>
<name>A0ABX3MJL6_9RHOB</name>
<organism evidence="4 5">
    <name type="scientific">Thioclava marina</name>
    <dbReference type="NCBI Taxonomy" id="1915077"/>
    <lineage>
        <taxon>Bacteria</taxon>
        <taxon>Pseudomonadati</taxon>
        <taxon>Pseudomonadota</taxon>
        <taxon>Alphaproteobacteria</taxon>
        <taxon>Rhodobacterales</taxon>
        <taxon>Paracoccaceae</taxon>
        <taxon>Thioclava</taxon>
    </lineage>
</organism>
<dbReference type="RefSeq" id="WP_158521717.1">
    <property type="nucleotide sequence ID" value="NZ_MPZS01000002.1"/>
</dbReference>
<feature type="chain" id="PRO_5045422395" description="Co-chaperone DjlA N-terminal domain-containing protein" evidence="2">
    <location>
        <begin position="25"/>
        <end position="280"/>
    </location>
</feature>
<dbReference type="InterPro" id="IPR007791">
    <property type="entry name" value="DjlA_N"/>
</dbReference>
<sequence>MHPRSIPALVLLAALATTATQAEARGRLGHSEFLEFVAAIPLPDPDGKGALSLCALKTKNHVFGIPIYYSPDGYAMAAGKCDAGQYYPITAEKLAAGKQAGIFPADLPDEPQLSTAQKMNGYITFGAIGFLLLMLLRARLGQGRAAKPRKAALGALPPVAQRIADVTCAMAKADGAVSPHEVATIASIVTRLTGEDCDPRLIAEIAEMSRSDLQPADFRALGKGLKTEAKELVLRAAMLVAMADGKFEKAEIAFISQLSKAFKISPERRTALLHGSAVPA</sequence>
<dbReference type="SUPFAM" id="SSF158682">
    <property type="entry name" value="TerB-like"/>
    <property type="match status" value="1"/>
</dbReference>
<feature type="signal peptide" evidence="2">
    <location>
        <begin position="1"/>
        <end position="24"/>
    </location>
</feature>
<evidence type="ECO:0000313" key="4">
    <source>
        <dbReference type="EMBL" id="OOY11755.1"/>
    </source>
</evidence>
<dbReference type="EMBL" id="MPZS01000002">
    <property type="protein sequence ID" value="OOY11755.1"/>
    <property type="molecule type" value="Genomic_DNA"/>
</dbReference>
<keyword evidence="1" id="KW-1133">Transmembrane helix</keyword>
<dbReference type="Pfam" id="PF05099">
    <property type="entry name" value="TerB"/>
    <property type="match status" value="1"/>
</dbReference>
<proteinExistence type="predicted"/>
<dbReference type="Gene3D" id="1.10.3680.10">
    <property type="entry name" value="TerB-like"/>
    <property type="match status" value="1"/>
</dbReference>
<feature type="transmembrane region" description="Helical" evidence="1">
    <location>
        <begin position="121"/>
        <end position="140"/>
    </location>
</feature>
<dbReference type="Proteomes" id="UP000242224">
    <property type="component" value="Unassembled WGS sequence"/>
</dbReference>
<evidence type="ECO:0000256" key="2">
    <source>
        <dbReference type="SAM" id="SignalP"/>
    </source>
</evidence>
<reference evidence="4 5" key="1">
    <citation type="submission" date="2016-11" db="EMBL/GenBank/DDBJ databases">
        <title>A multilocus sequence analysis scheme for characterization of bacteria in the genus Thioclava.</title>
        <authorList>
            <person name="Liu Y."/>
            <person name="Shao Z."/>
        </authorList>
    </citation>
    <scope>NUCLEOTIDE SEQUENCE [LARGE SCALE GENOMIC DNA]</scope>
    <source>
        <strain evidence="4 5">11.10-0-13</strain>
    </source>
</reference>
<accession>A0ABX3MJL6</accession>
<evidence type="ECO:0000256" key="1">
    <source>
        <dbReference type="SAM" id="Phobius"/>
    </source>
</evidence>
<gene>
    <name evidence="4" type="ORF">BMG00_11750</name>
</gene>
<keyword evidence="1" id="KW-0472">Membrane</keyword>
<feature type="domain" description="Co-chaperone DjlA N-terminal" evidence="3">
    <location>
        <begin position="166"/>
        <end position="270"/>
    </location>
</feature>
<dbReference type="CDD" id="cd07177">
    <property type="entry name" value="terB_like"/>
    <property type="match status" value="1"/>
</dbReference>
<evidence type="ECO:0000313" key="5">
    <source>
        <dbReference type="Proteomes" id="UP000242224"/>
    </source>
</evidence>
<comment type="caution">
    <text evidence="4">The sequence shown here is derived from an EMBL/GenBank/DDBJ whole genome shotgun (WGS) entry which is preliminary data.</text>
</comment>
<keyword evidence="5" id="KW-1185">Reference proteome</keyword>
<keyword evidence="2" id="KW-0732">Signal</keyword>
<keyword evidence="1" id="KW-0812">Transmembrane</keyword>
<evidence type="ECO:0000259" key="3">
    <source>
        <dbReference type="Pfam" id="PF05099"/>
    </source>
</evidence>